<proteinExistence type="inferred from homology"/>
<evidence type="ECO:0000256" key="12">
    <source>
        <dbReference type="ARBA" id="ARBA00039009"/>
    </source>
</evidence>
<keyword evidence="7" id="KW-0276">Fatty acid metabolism</keyword>
<dbReference type="FunFam" id="3.40.50.12780:FF:000007">
    <property type="entry name" value="Acyl-coenzyme A synthetase ACSM2A, mitochondrial"/>
    <property type="match status" value="1"/>
</dbReference>
<dbReference type="STRING" id="7868.ENSCMIP00000015782"/>
<dbReference type="InterPro" id="IPR000873">
    <property type="entry name" value="AMP-dep_synth/lig_dom"/>
</dbReference>
<evidence type="ECO:0000256" key="10">
    <source>
        <dbReference type="ARBA" id="ARBA00023098"/>
    </source>
</evidence>
<evidence type="ECO:0000313" key="16">
    <source>
        <dbReference type="Ensembl" id="ENSCMIP00000015782.1"/>
    </source>
</evidence>
<evidence type="ECO:0000256" key="9">
    <source>
        <dbReference type="ARBA" id="ARBA00022842"/>
    </source>
</evidence>
<dbReference type="InterPro" id="IPR051087">
    <property type="entry name" value="Mitochondrial_ACSM"/>
</dbReference>
<reference evidence="17" key="3">
    <citation type="journal article" date="2014" name="Nature">
        <title>Elephant shark genome provides unique insights into gnathostome evolution.</title>
        <authorList>
            <consortium name="International Elephant Shark Genome Sequencing Consortium"/>
            <person name="Venkatesh B."/>
            <person name="Lee A.P."/>
            <person name="Ravi V."/>
            <person name="Maurya A.K."/>
            <person name="Lian M.M."/>
            <person name="Swann J.B."/>
            <person name="Ohta Y."/>
            <person name="Flajnik M.F."/>
            <person name="Sutoh Y."/>
            <person name="Kasahara M."/>
            <person name="Hoon S."/>
            <person name="Gangu V."/>
            <person name="Roy S.W."/>
            <person name="Irimia M."/>
            <person name="Korzh V."/>
            <person name="Kondrychyn I."/>
            <person name="Lim Z.W."/>
            <person name="Tay B.H."/>
            <person name="Tohari S."/>
            <person name="Kong K.W."/>
            <person name="Ho S."/>
            <person name="Lorente-Galdos B."/>
            <person name="Quilez J."/>
            <person name="Marques-Bonet T."/>
            <person name="Raney B.J."/>
            <person name="Ingham P.W."/>
            <person name="Tay A."/>
            <person name="Hillier L.W."/>
            <person name="Minx P."/>
            <person name="Boehm T."/>
            <person name="Wilson R.K."/>
            <person name="Brenner S."/>
            <person name="Warren W.C."/>
        </authorList>
    </citation>
    <scope>NUCLEOTIDE SEQUENCE [LARGE SCALE GENOMIC DNA]</scope>
</reference>
<comment type="cofactor">
    <cofactor evidence="1">
        <name>Mn(2+)</name>
        <dbReference type="ChEBI" id="CHEBI:29035"/>
    </cofactor>
</comment>
<comment type="catalytic activity">
    <reaction evidence="13">
        <text>a medium-chain fatty acid + ATP + CoA = a medium-chain fatty acyl-CoA + AMP + diphosphate</text>
        <dbReference type="Rhea" id="RHEA:48340"/>
        <dbReference type="ChEBI" id="CHEBI:30616"/>
        <dbReference type="ChEBI" id="CHEBI:33019"/>
        <dbReference type="ChEBI" id="CHEBI:57287"/>
        <dbReference type="ChEBI" id="CHEBI:59558"/>
        <dbReference type="ChEBI" id="CHEBI:90546"/>
        <dbReference type="ChEBI" id="CHEBI:456215"/>
        <dbReference type="EC" id="6.2.1.2"/>
    </reaction>
    <physiologicalReaction direction="left-to-right" evidence="13">
        <dbReference type="Rhea" id="RHEA:48341"/>
    </physiologicalReaction>
</comment>
<dbReference type="Gene3D" id="3.40.50.12780">
    <property type="entry name" value="N-terminal domain of ligase-like"/>
    <property type="match status" value="1"/>
</dbReference>
<dbReference type="InterPro" id="IPR020845">
    <property type="entry name" value="AMP-binding_CS"/>
</dbReference>
<keyword evidence="10" id="KW-0443">Lipid metabolism</keyword>
<keyword evidence="5" id="KW-0479">Metal-binding</keyword>
<evidence type="ECO:0000256" key="8">
    <source>
        <dbReference type="ARBA" id="ARBA00022840"/>
    </source>
</evidence>
<evidence type="ECO:0000313" key="17">
    <source>
        <dbReference type="Proteomes" id="UP000314986"/>
    </source>
</evidence>
<feature type="domain" description="AMP-binding enzyme C-terminal" evidence="15">
    <location>
        <begin position="509"/>
        <end position="589"/>
    </location>
</feature>
<keyword evidence="4" id="KW-0436">Ligase</keyword>
<dbReference type="GO" id="GO:0005524">
    <property type="term" value="F:ATP binding"/>
    <property type="evidence" value="ECO:0007669"/>
    <property type="project" value="UniProtKB-KW"/>
</dbReference>
<dbReference type="OMA" id="HAWSNLF"/>
<dbReference type="EC" id="6.2.1.2" evidence="12"/>
<reference evidence="17" key="2">
    <citation type="journal article" date="2007" name="PLoS Biol.">
        <title>Survey sequencing and comparative analysis of the elephant shark (Callorhinchus milii) genome.</title>
        <authorList>
            <person name="Venkatesh B."/>
            <person name="Kirkness E.F."/>
            <person name="Loh Y.H."/>
            <person name="Halpern A.L."/>
            <person name="Lee A.P."/>
            <person name="Johnson J."/>
            <person name="Dandona N."/>
            <person name="Viswanathan L.D."/>
            <person name="Tay A."/>
            <person name="Venter J.C."/>
            <person name="Strausberg R.L."/>
            <person name="Brenner S."/>
        </authorList>
    </citation>
    <scope>NUCLEOTIDE SEQUENCE [LARGE SCALE GENOMIC DNA]</scope>
</reference>
<dbReference type="GeneTree" id="ENSGT00940000157930"/>
<keyword evidence="17" id="KW-1185">Reference proteome</keyword>
<dbReference type="AlphaFoldDB" id="A0A4W3HL11"/>
<evidence type="ECO:0000256" key="6">
    <source>
        <dbReference type="ARBA" id="ARBA00022741"/>
    </source>
</evidence>
<dbReference type="PROSITE" id="PS00455">
    <property type="entry name" value="AMP_BINDING"/>
    <property type="match status" value="1"/>
</dbReference>
<dbReference type="Pfam" id="PF00501">
    <property type="entry name" value="AMP-binding"/>
    <property type="match status" value="1"/>
</dbReference>
<comment type="subcellular location">
    <subcellularLocation>
        <location evidence="2">Mitochondrion</location>
    </subcellularLocation>
</comment>
<evidence type="ECO:0000256" key="2">
    <source>
        <dbReference type="ARBA" id="ARBA00004173"/>
    </source>
</evidence>
<keyword evidence="9" id="KW-0460">Magnesium</keyword>
<dbReference type="Gene3D" id="3.30.300.30">
    <property type="match status" value="1"/>
</dbReference>
<evidence type="ECO:0000256" key="13">
    <source>
        <dbReference type="ARBA" id="ARBA00048477"/>
    </source>
</evidence>
<keyword evidence="8" id="KW-0067">ATP-binding</keyword>
<dbReference type="GO" id="GO:0031956">
    <property type="term" value="F:medium-chain fatty acid-CoA ligase activity"/>
    <property type="evidence" value="ECO:0007669"/>
    <property type="project" value="UniProtKB-EC"/>
</dbReference>
<dbReference type="GO" id="GO:0004321">
    <property type="term" value="F:fatty-acyl-CoA synthase activity"/>
    <property type="evidence" value="ECO:0007669"/>
    <property type="project" value="TreeGrafter"/>
</dbReference>
<dbReference type="GO" id="GO:0046872">
    <property type="term" value="F:metal ion binding"/>
    <property type="evidence" value="ECO:0007669"/>
    <property type="project" value="UniProtKB-KW"/>
</dbReference>
<keyword evidence="6" id="KW-0547">Nucleotide-binding</keyword>
<protein>
    <recommendedName>
        <fullName evidence="12">medium-chain acyl-CoA ligase</fullName>
        <ecNumber evidence="12">6.2.1.2</ecNumber>
    </recommendedName>
</protein>
<dbReference type="InterPro" id="IPR042099">
    <property type="entry name" value="ANL_N_sf"/>
</dbReference>
<evidence type="ECO:0000256" key="7">
    <source>
        <dbReference type="ARBA" id="ARBA00022832"/>
    </source>
</evidence>
<evidence type="ECO:0000259" key="15">
    <source>
        <dbReference type="Pfam" id="PF13193"/>
    </source>
</evidence>
<reference evidence="16" key="5">
    <citation type="submission" date="2025-09" db="UniProtKB">
        <authorList>
            <consortium name="Ensembl"/>
        </authorList>
    </citation>
    <scope>IDENTIFICATION</scope>
</reference>
<dbReference type="InterPro" id="IPR025110">
    <property type="entry name" value="AMP-bd_C"/>
</dbReference>
<evidence type="ECO:0000256" key="5">
    <source>
        <dbReference type="ARBA" id="ARBA00022723"/>
    </source>
</evidence>
<dbReference type="Pfam" id="PF13193">
    <property type="entry name" value="AMP-binding_C"/>
    <property type="match status" value="1"/>
</dbReference>
<name>A0A4W3HL11_CALMI</name>
<dbReference type="Ensembl" id="ENSCMIT00000016102.1">
    <property type="protein sequence ID" value="ENSCMIP00000015782.1"/>
    <property type="gene ID" value="ENSCMIG00000007569.1"/>
</dbReference>
<evidence type="ECO:0000259" key="14">
    <source>
        <dbReference type="Pfam" id="PF00501"/>
    </source>
</evidence>
<dbReference type="InterPro" id="IPR045851">
    <property type="entry name" value="AMP-bd_C_sf"/>
</dbReference>
<keyword evidence="11" id="KW-0496">Mitochondrion</keyword>
<dbReference type="FunFam" id="3.30.300.30:FF:000005">
    <property type="entry name" value="Acyl-coenzyme A synthetase ACSM5, mitochondrial"/>
    <property type="match status" value="1"/>
</dbReference>
<evidence type="ECO:0000256" key="3">
    <source>
        <dbReference type="ARBA" id="ARBA00006432"/>
    </source>
</evidence>
<accession>A0A4W3HL11</accession>
<reference evidence="17" key="1">
    <citation type="journal article" date="2006" name="Science">
        <title>Ancient noncoding elements conserved in the human genome.</title>
        <authorList>
            <person name="Venkatesh B."/>
            <person name="Kirkness E.F."/>
            <person name="Loh Y.H."/>
            <person name="Halpern A.L."/>
            <person name="Lee A.P."/>
            <person name="Johnson J."/>
            <person name="Dandona N."/>
            <person name="Viswanathan L.D."/>
            <person name="Tay A."/>
            <person name="Venter J.C."/>
            <person name="Strausberg R.L."/>
            <person name="Brenner S."/>
        </authorList>
    </citation>
    <scope>NUCLEOTIDE SEQUENCE [LARGE SCALE GENOMIC DNA]</scope>
</reference>
<sequence>MQRNIRVISCHALTLGLRSPWGLGFPCRTPRGLQTLGTQFSSFSTASQAAVPNNFTDYDSMRQQYQLHMPEYFNFASDVLDKWSDRRQCQAANAGSEVALWWVNGQGGEVKWSFPELGELSRKVANILTDACGLGAGDRILLILPRIPEWWLVNVACFRTGTVLIHCSTQLTAKDILYRLQVSKAKCIITDDSLAQAVDSVTSACPSVKVKLIVSDKRRNGWLNLQDLFRDTSPDHECVKSKSSDMMAIFFTSGTTGAPKMTQHTHGSFGVGLIVNGRYWLDLTTSDVMWNTSDTGWGKSVWSSLFATWVQGSCVFVHHLPRFQSQTVLETLSRYPVTTFCSAPTVYRMLVQHNLSSYRFKSLQHCVSAGEPINPEVMEKWKEQTGLDIYEGYGQTETVLICGNFKSMKIKPGSMGKPSPAYDVQIIDENCKPVSLGTEGNIAIRVEPVRPLNFFSGYLGDPERTALSMRGGFYLTGDRGLEDEDGYIWFVGRSDDVILSSGYRIGPFEVESALIEHPAVAESAVVSSPDPIRGEVVKAFVILTPGYTSHSPEELITELQEHVKKVTAPYKYPRKIEFVQQLPKTISGKIQRIKLRNKEWGRASH</sequence>
<organism evidence="16 17">
    <name type="scientific">Callorhinchus milii</name>
    <name type="common">Ghost shark</name>
    <dbReference type="NCBI Taxonomy" id="7868"/>
    <lineage>
        <taxon>Eukaryota</taxon>
        <taxon>Metazoa</taxon>
        <taxon>Chordata</taxon>
        <taxon>Craniata</taxon>
        <taxon>Vertebrata</taxon>
        <taxon>Chondrichthyes</taxon>
        <taxon>Holocephali</taxon>
        <taxon>Chimaeriformes</taxon>
        <taxon>Callorhinchidae</taxon>
        <taxon>Callorhinchus</taxon>
    </lineage>
</organism>
<dbReference type="InParanoid" id="A0A4W3HL11"/>
<evidence type="ECO:0000256" key="1">
    <source>
        <dbReference type="ARBA" id="ARBA00001936"/>
    </source>
</evidence>
<dbReference type="Proteomes" id="UP000314986">
    <property type="component" value="Unassembled WGS sequence"/>
</dbReference>
<dbReference type="GO" id="GO:0005759">
    <property type="term" value="C:mitochondrial matrix"/>
    <property type="evidence" value="ECO:0007669"/>
    <property type="project" value="TreeGrafter"/>
</dbReference>
<dbReference type="PANTHER" id="PTHR43605:SF10">
    <property type="entry name" value="ACYL-COA SYNTHETASE MEDIUM CHAIN FAMILY MEMBER 3"/>
    <property type="match status" value="1"/>
</dbReference>
<dbReference type="GO" id="GO:0006633">
    <property type="term" value="P:fatty acid biosynthetic process"/>
    <property type="evidence" value="ECO:0007669"/>
    <property type="project" value="TreeGrafter"/>
</dbReference>
<dbReference type="PANTHER" id="PTHR43605">
    <property type="entry name" value="ACYL-COENZYME A SYNTHETASE"/>
    <property type="match status" value="1"/>
</dbReference>
<feature type="domain" description="AMP-dependent synthetase/ligase" evidence="14">
    <location>
        <begin position="90"/>
        <end position="458"/>
    </location>
</feature>
<dbReference type="GO" id="GO:0006637">
    <property type="term" value="P:acyl-CoA metabolic process"/>
    <property type="evidence" value="ECO:0007669"/>
    <property type="project" value="TreeGrafter"/>
</dbReference>
<evidence type="ECO:0000256" key="4">
    <source>
        <dbReference type="ARBA" id="ARBA00022598"/>
    </source>
</evidence>
<comment type="similarity">
    <text evidence="3">Belongs to the ATP-dependent AMP-binding enzyme family.</text>
</comment>
<dbReference type="SUPFAM" id="SSF56801">
    <property type="entry name" value="Acetyl-CoA synthetase-like"/>
    <property type="match status" value="1"/>
</dbReference>
<evidence type="ECO:0000256" key="11">
    <source>
        <dbReference type="ARBA" id="ARBA00023128"/>
    </source>
</evidence>
<gene>
    <name evidence="16" type="primary">acsm3</name>
</gene>
<reference evidence="16" key="4">
    <citation type="submission" date="2025-08" db="UniProtKB">
        <authorList>
            <consortium name="Ensembl"/>
        </authorList>
    </citation>
    <scope>IDENTIFICATION</scope>
</reference>